<comment type="similarity">
    <text evidence="1">Belongs to the ROK (NagC/XylR) family.</text>
</comment>
<evidence type="ECO:0000313" key="3">
    <source>
        <dbReference type="Proteomes" id="UP000243528"/>
    </source>
</evidence>
<evidence type="ECO:0000256" key="1">
    <source>
        <dbReference type="ARBA" id="ARBA00006479"/>
    </source>
</evidence>
<dbReference type="Gene3D" id="3.30.420.40">
    <property type="match status" value="2"/>
</dbReference>
<organism evidence="2 3">
    <name type="scientific">Haloactinopolyspora alba</name>
    <dbReference type="NCBI Taxonomy" id="648780"/>
    <lineage>
        <taxon>Bacteria</taxon>
        <taxon>Bacillati</taxon>
        <taxon>Actinomycetota</taxon>
        <taxon>Actinomycetes</taxon>
        <taxon>Jiangellales</taxon>
        <taxon>Jiangellaceae</taxon>
        <taxon>Haloactinopolyspora</taxon>
    </lineage>
</organism>
<dbReference type="InterPro" id="IPR043129">
    <property type="entry name" value="ATPase_NBD"/>
</dbReference>
<sequence>MTAIGVDIGGTKTIAALVENGTVRDRSAGPTPAGSGPDAVLAHAAGLVGDLGARADVPVGVGTAGTIDPGTGVVRYATDSLPGWAGTPVAAELRHRTGRRVSVDNDVNAAALGEARHGAGREHGRVLLAAVGTGVGGGLVVGGRVCRGPRGTATELAHLYVGETADPCGCGRHGHLEAVASGTGIAHAYARSSGEHVPAHEIARRADAGEAAAAGVLAHAADVLGRTLAGCVAVLDVDVVVLAGGVTPSVLEAATESYRHELLDPHADVALVPARLGGDAVAVGAADLTEEET</sequence>
<dbReference type="Proteomes" id="UP000243528">
    <property type="component" value="Unassembled WGS sequence"/>
</dbReference>
<keyword evidence="3" id="KW-1185">Reference proteome</keyword>
<proteinExistence type="inferred from homology"/>
<keyword evidence="2" id="KW-0808">Transferase</keyword>
<dbReference type="GO" id="GO:0016301">
    <property type="term" value="F:kinase activity"/>
    <property type="evidence" value="ECO:0007669"/>
    <property type="project" value="UniProtKB-KW"/>
</dbReference>
<evidence type="ECO:0000313" key="2">
    <source>
        <dbReference type="EMBL" id="PSL00412.1"/>
    </source>
</evidence>
<keyword evidence="2" id="KW-0418">Kinase</keyword>
<dbReference type="Pfam" id="PF00480">
    <property type="entry name" value="ROK"/>
    <property type="match status" value="1"/>
</dbReference>
<dbReference type="RefSeq" id="WP_106538843.1">
    <property type="nucleotide sequence ID" value="NZ_PYGE01000016.1"/>
</dbReference>
<dbReference type="SUPFAM" id="SSF53067">
    <property type="entry name" value="Actin-like ATPase domain"/>
    <property type="match status" value="1"/>
</dbReference>
<gene>
    <name evidence="2" type="ORF">CLV30_11672</name>
</gene>
<dbReference type="PANTHER" id="PTHR18964:SF169">
    <property type="entry name" value="N-ACETYLMANNOSAMINE KINASE"/>
    <property type="match status" value="1"/>
</dbReference>
<accession>A0A2P8DT71</accession>
<protein>
    <submittedName>
        <fullName evidence="2">Glucokinase</fullName>
    </submittedName>
</protein>
<dbReference type="PANTHER" id="PTHR18964">
    <property type="entry name" value="ROK (REPRESSOR, ORF, KINASE) FAMILY"/>
    <property type="match status" value="1"/>
</dbReference>
<comment type="caution">
    <text evidence="2">The sequence shown here is derived from an EMBL/GenBank/DDBJ whole genome shotgun (WGS) entry which is preliminary data.</text>
</comment>
<dbReference type="InterPro" id="IPR000600">
    <property type="entry name" value="ROK"/>
</dbReference>
<dbReference type="OrthoDB" id="8772678at2"/>
<dbReference type="EMBL" id="PYGE01000016">
    <property type="protein sequence ID" value="PSL00412.1"/>
    <property type="molecule type" value="Genomic_DNA"/>
</dbReference>
<reference evidence="2 3" key="1">
    <citation type="submission" date="2018-03" db="EMBL/GenBank/DDBJ databases">
        <title>Genomic Encyclopedia of Archaeal and Bacterial Type Strains, Phase II (KMG-II): from individual species to whole genera.</title>
        <authorList>
            <person name="Goeker M."/>
        </authorList>
    </citation>
    <scope>NUCLEOTIDE SEQUENCE [LARGE SCALE GENOMIC DNA]</scope>
    <source>
        <strain evidence="2 3">DSM 45211</strain>
    </source>
</reference>
<dbReference type="AlphaFoldDB" id="A0A2P8DT71"/>
<name>A0A2P8DT71_9ACTN</name>